<dbReference type="InterPro" id="IPR001965">
    <property type="entry name" value="Znf_PHD"/>
</dbReference>
<evidence type="ECO:0000259" key="5">
    <source>
        <dbReference type="SMART" id="SM00249"/>
    </source>
</evidence>
<evidence type="ECO:0000256" key="1">
    <source>
        <dbReference type="ARBA" id="ARBA00022723"/>
    </source>
</evidence>
<dbReference type="AlphaFoldDB" id="A0A4U0Y1B3"/>
<feature type="domain" description="Zinc finger PHD-type" evidence="5">
    <location>
        <begin position="342"/>
        <end position="389"/>
    </location>
</feature>
<dbReference type="SUPFAM" id="SSF57903">
    <property type="entry name" value="FYVE/PHD zinc finger"/>
    <property type="match status" value="2"/>
</dbReference>
<reference evidence="6 7" key="1">
    <citation type="submission" date="2017-03" db="EMBL/GenBank/DDBJ databases">
        <title>Genomes of endolithic fungi from Antarctica.</title>
        <authorList>
            <person name="Coleine C."/>
            <person name="Masonjones S."/>
            <person name="Stajich J.E."/>
        </authorList>
    </citation>
    <scope>NUCLEOTIDE SEQUENCE [LARGE SCALE GENOMIC DNA]</scope>
    <source>
        <strain evidence="6 7">CCFEE 5184</strain>
    </source>
</reference>
<name>A0A4U0Y1B3_9PEZI</name>
<proteinExistence type="predicted"/>
<feature type="compositionally biased region" description="Low complexity" evidence="4">
    <location>
        <begin position="179"/>
        <end position="189"/>
    </location>
</feature>
<dbReference type="InterPro" id="IPR013083">
    <property type="entry name" value="Znf_RING/FYVE/PHD"/>
</dbReference>
<protein>
    <recommendedName>
        <fullName evidence="5">Zinc finger PHD-type domain-containing protein</fullName>
    </recommendedName>
</protein>
<gene>
    <name evidence="6" type="ORF">B0A55_00977</name>
</gene>
<comment type="caution">
    <text evidence="6">The sequence shown here is derived from an EMBL/GenBank/DDBJ whole genome shotgun (WGS) entry which is preliminary data.</text>
</comment>
<evidence type="ECO:0000256" key="4">
    <source>
        <dbReference type="SAM" id="MobiDB-lite"/>
    </source>
</evidence>
<evidence type="ECO:0000313" key="6">
    <source>
        <dbReference type="EMBL" id="TKA82871.1"/>
    </source>
</evidence>
<dbReference type="SMART" id="SM00249">
    <property type="entry name" value="PHD"/>
    <property type="match status" value="2"/>
</dbReference>
<feature type="domain" description="Zinc finger PHD-type" evidence="5">
    <location>
        <begin position="37"/>
        <end position="89"/>
    </location>
</feature>
<feature type="compositionally biased region" description="Polar residues" evidence="4">
    <location>
        <begin position="140"/>
        <end position="149"/>
    </location>
</feature>
<dbReference type="STRING" id="329884.A0A4U0Y1B3"/>
<dbReference type="InterPro" id="IPR011011">
    <property type="entry name" value="Znf_FYVE_PHD"/>
</dbReference>
<sequence>MAGEPSTRPKKIRRTITTTLQMRTMSETFAEDSKKIKCKCAGSRPGNGHSLVQCKRCEDWLHVNCMLGDQYTFTSWEAQTGYKCAPSCTDHSPPRSAKGGPPNAPAESAKDTSREVAETDETGMTAGVKTNPKPKRRSTLHSTPPTQADESAFYASLGQRRKSGNLTARGPVPPPKTPSGHSQGSSHDSSLQRDEAQSPSSRANEQGKPERNGQKSPAGLSEERAFYASLGQKLPPATGSTKPPRPGALPTSATTPVAKRKLLEVFRASSRSSADTPLEDARDEIQASRRGHNTSSATAGAIRTPNADGTAYPTHKTTLNNDAAAEDPIMEWMNSTGAPRILCSCEGSPAGNYQGYLICQRCSTLQHKGCIPPAETDNIAKGTLCEPCRDAKVEKLYQHHRDLVQKGQDETKALRDRLESERNIRHGKLKVIVTGRFWKDYCDLPDGKASPAVRELTSTYFDDEKGGMMPIHPAPAAWVEDVLARIHSLVSPANRDMVLQLVGKDQLLMSLSHPARLRQGLSELAVMALHRGLLKGKRQELGVLAEVLGLEVKGTYWQG</sequence>
<keyword evidence="7" id="KW-1185">Reference proteome</keyword>
<dbReference type="EMBL" id="NAJQ01000023">
    <property type="protein sequence ID" value="TKA82871.1"/>
    <property type="molecule type" value="Genomic_DNA"/>
</dbReference>
<keyword evidence="2" id="KW-0863">Zinc-finger</keyword>
<feature type="region of interest" description="Disordered" evidence="4">
    <location>
        <begin position="268"/>
        <end position="316"/>
    </location>
</feature>
<feature type="region of interest" description="Disordered" evidence="4">
    <location>
        <begin position="84"/>
        <end position="256"/>
    </location>
</feature>
<keyword evidence="1" id="KW-0479">Metal-binding</keyword>
<dbReference type="OrthoDB" id="3833120at2759"/>
<evidence type="ECO:0000313" key="7">
    <source>
        <dbReference type="Proteomes" id="UP000309340"/>
    </source>
</evidence>
<evidence type="ECO:0000256" key="3">
    <source>
        <dbReference type="ARBA" id="ARBA00022833"/>
    </source>
</evidence>
<organism evidence="6 7">
    <name type="scientific">Friedmanniomyces simplex</name>
    <dbReference type="NCBI Taxonomy" id="329884"/>
    <lineage>
        <taxon>Eukaryota</taxon>
        <taxon>Fungi</taxon>
        <taxon>Dikarya</taxon>
        <taxon>Ascomycota</taxon>
        <taxon>Pezizomycotina</taxon>
        <taxon>Dothideomycetes</taxon>
        <taxon>Dothideomycetidae</taxon>
        <taxon>Mycosphaerellales</taxon>
        <taxon>Teratosphaeriaceae</taxon>
        <taxon>Friedmanniomyces</taxon>
    </lineage>
</organism>
<feature type="compositionally biased region" description="Basic and acidic residues" evidence="4">
    <location>
        <begin position="108"/>
        <end position="117"/>
    </location>
</feature>
<dbReference type="Gene3D" id="3.30.40.10">
    <property type="entry name" value="Zinc/RING finger domain, C3HC4 (zinc finger)"/>
    <property type="match status" value="1"/>
</dbReference>
<dbReference type="Proteomes" id="UP000309340">
    <property type="component" value="Unassembled WGS sequence"/>
</dbReference>
<accession>A0A4U0Y1B3</accession>
<keyword evidence="3" id="KW-0862">Zinc</keyword>
<dbReference type="GO" id="GO:0008270">
    <property type="term" value="F:zinc ion binding"/>
    <property type="evidence" value="ECO:0007669"/>
    <property type="project" value="UniProtKB-KW"/>
</dbReference>
<evidence type="ECO:0000256" key="2">
    <source>
        <dbReference type="ARBA" id="ARBA00022771"/>
    </source>
</evidence>